<evidence type="ECO:0000313" key="2">
    <source>
        <dbReference type="EMBL" id="CAK0823014.1"/>
    </source>
</evidence>
<evidence type="ECO:0000313" key="3">
    <source>
        <dbReference type="Proteomes" id="UP001189429"/>
    </source>
</evidence>
<accession>A0ABN9RYI1</accession>
<keyword evidence="3" id="KW-1185">Reference proteome</keyword>
<name>A0ABN9RYI1_9DINO</name>
<proteinExistence type="predicted"/>
<gene>
    <name evidence="2" type="ORF">PCOR1329_LOCUS23881</name>
</gene>
<evidence type="ECO:0000256" key="1">
    <source>
        <dbReference type="SAM" id="MobiDB-lite"/>
    </source>
</evidence>
<dbReference type="Proteomes" id="UP001189429">
    <property type="component" value="Unassembled WGS sequence"/>
</dbReference>
<dbReference type="EMBL" id="CAUYUJ010008147">
    <property type="protein sequence ID" value="CAK0823014.1"/>
    <property type="molecule type" value="Genomic_DNA"/>
</dbReference>
<feature type="non-terminal residue" evidence="2">
    <location>
        <position position="516"/>
    </location>
</feature>
<reference evidence="2" key="1">
    <citation type="submission" date="2023-10" db="EMBL/GenBank/DDBJ databases">
        <authorList>
            <person name="Chen Y."/>
            <person name="Shah S."/>
            <person name="Dougan E. K."/>
            <person name="Thang M."/>
            <person name="Chan C."/>
        </authorList>
    </citation>
    <scope>NUCLEOTIDE SEQUENCE [LARGE SCALE GENOMIC DNA]</scope>
</reference>
<sequence length="516" mass="53870">MMDRAWADAGCAAAAPPPGALGSWEEARRLVVGAATSTQEGLVELARKQGAVADVVYDPAAEAACPLGHLALRLALYLLMGGLERAAHLCSEPARSILGAPVVRVLASGWPIFGLMGLLAYRLVRDGSAPGWDPAGGRPECGEVAESFRVRYLPAAFQSEDVRFSRDVEAAAAALLRGLANATQRCLLAGALPLLGHAASVQCLARRGAPLRAHVEGLLELAGSAFLRRAAAARPRGLGGEAFRACGGSGPARRAALSGSLLSLLAAGLWAAEALALLQRAAAAFASHEPRPPLGGPEPPPGSDVVVSFDPQESRFYGRGLPDFVEHVWGGGALPGFCVRPALPCADVLVVRDSLPGLPFPGALVYIDHEAGIGPGRDAGRLDAELQKYRVVYLGVLEPAAETRCASRAQGHRRVCAKVFSGRSADPPLRVRWSDSAEEAHQPQGGAAGHPGAGPLHTPELHVLHVPYASTSFMGRRAHSPLDLATVPRPFAEKPAFLGYMACGRIQARGRRPGPT</sequence>
<organism evidence="2 3">
    <name type="scientific">Prorocentrum cordatum</name>
    <dbReference type="NCBI Taxonomy" id="2364126"/>
    <lineage>
        <taxon>Eukaryota</taxon>
        <taxon>Sar</taxon>
        <taxon>Alveolata</taxon>
        <taxon>Dinophyceae</taxon>
        <taxon>Prorocentrales</taxon>
        <taxon>Prorocentraceae</taxon>
        <taxon>Prorocentrum</taxon>
    </lineage>
</organism>
<comment type="caution">
    <text evidence="2">The sequence shown here is derived from an EMBL/GenBank/DDBJ whole genome shotgun (WGS) entry which is preliminary data.</text>
</comment>
<protein>
    <submittedName>
        <fullName evidence="2">Uncharacterized protein</fullName>
    </submittedName>
</protein>
<feature type="region of interest" description="Disordered" evidence="1">
    <location>
        <begin position="434"/>
        <end position="459"/>
    </location>
</feature>